<dbReference type="EMBL" id="JAADZU010000156">
    <property type="protein sequence ID" value="NDK92630.1"/>
    <property type="molecule type" value="Genomic_DNA"/>
</dbReference>
<dbReference type="AlphaFoldDB" id="A0A7K3LWH8"/>
<evidence type="ECO:0000313" key="1">
    <source>
        <dbReference type="EMBL" id="NDK92630.1"/>
    </source>
</evidence>
<organism evidence="1 2">
    <name type="scientific">Gordonia desulfuricans</name>
    <dbReference type="NCBI Taxonomy" id="89051"/>
    <lineage>
        <taxon>Bacteria</taxon>
        <taxon>Bacillati</taxon>
        <taxon>Actinomycetota</taxon>
        <taxon>Actinomycetes</taxon>
        <taxon>Mycobacteriales</taxon>
        <taxon>Gordoniaceae</taxon>
        <taxon>Gordonia</taxon>
    </lineage>
</organism>
<comment type="caution">
    <text evidence="1">The sequence shown here is derived from an EMBL/GenBank/DDBJ whole genome shotgun (WGS) entry which is preliminary data.</text>
</comment>
<name>A0A7K3LWH8_9ACTN</name>
<proteinExistence type="predicted"/>
<reference evidence="1 2" key="1">
    <citation type="submission" date="2020-01" db="EMBL/GenBank/DDBJ databases">
        <title>Investigation of new actinobacteria for the biodesulphurisation of diesel fuel.</title>
        <authorList>
            <person name="Athi Narayanan S.M."/>
        </authorList>
    </citation>
    <scope>NUCLEOTIDE SEQUENCE [LARGE SCALE GENOMIC DNA]</scope>
    <source>
        <strain evidence="1 2">213E</strain>
    </source>
</reference>
<accession>A0A7K3LWH8</accession>
<sequence length="38" mass="4564">FTVKEASELLPRYRDDNSFDSTKFANRFPDFTVTTYRQ</sequence>
<evidence type="ECO:0000313" key="2">
    <source>
        <dbReference type="Proteomes" id="UP000466307"/>
    </source>
</evidence>
<dbReference type="Proteomes" id="UP000466307">
    <property type="component" value="Unassembled WGS sequence"/>
</dbReference>
<protein>
    <submittedName>
        <fullName evidence="1">NAD-dependent epimerase</fullName>
    </submittedName>
</protein>
<keyword evidence="2" id="KW-1185">Reference proteome</keyword>
<feature type="non-terminal residue" evidence="1">
    <location>
        <position position="1"/>
    </location>
</feature>
<gene>
    <name evidence="1" type="ORF">GYA93_24265</name>
</gene>